<feature type="binding site" evidence="5">
    <location>
        <position position="145"/>
    </location>
    <ligand>
        <name>S-adenosyl-L-methionine</name>
        <dbReference type="ChEBI" id="CHEBI:59789"/>
    </ligand>
</feature>
<evidence type="ECO:0000256" key="3">
    <source>
        <dbReference type="ARBA" id="ARBA00022691"/>
    </source>
</evidence>
<dbReference type="Gene3D" id="1.10.8.10">
    <property type="entry name" value="DNA helicase RuvA subunit, C-terminal domain"/>
    <property type="match status" value="1"/>
</dbReference>
<dbReference type="NCBIfam" id="TIGR03534">
    <property type="entry name" value="RF_mod_PrmC"/>
    <property type="match status" value="1"/>
</dbReference>
<evidence type="ECO:0000256" key="2">
    <source>
        <dbReference type="ARBA" id="ARBA00022679"/>
    </source>
</evidence>
<protein>
    <recommendedName>
        <fullName evidence="5">Release factor glutamine methyltransferase</fullName>
        <shortName evidence="5">RF MTase</shortName>
        <ecNumber evidence="5">2.1.1.297</ecNumber>
    </recommendedName>
    <alternativeName>
        <fullName evidence="5">N5-glutamine methyltransferase PrmC</fullName>
    </alternativeName>
    <alternativeName>
        <fullName evidence="5">Protein-(glutamine-N5) MTase PrmC</fullName>
    </alternativeName>
    <alternativeName>
        <fullName evidence="5">Protein-glutamine N-methyltransferase PrmC</fullName>
    </alternativeName>
</protein>
<feature type="domain" description="Release factor glutamine methyltransferase N-terminal" evidence="7">
    <location>
        <begin position="6"/>
        <end position="74"/>
    </location>
</feature>
<dbReference type="Pfam" id="PF17827">
    <property type="entry name" value="PrmC_N"/>
    <property type="match status" value="1"/>
</dbReference>
<dbReference type="Pfam" id="PF05175">
    <property type="entry name" value="MTS"/>
    <property type="match status" value="1"/>
</dbReference>
<dbReference type="AlphaFoldDB" id="A0A1M5SZ23"/>
<dbReference type="PANTHER" id="PTHR18895:SF74">
    <property type="entry name" value="MTRF1L RELEASE FACTOR GLUTAMINE METHYLTRANSFERASE"/>
    <property type="match status" value="1"/>
</dbReference>
<feature type="binding site" evidence="5">
    <location>
        <position position="193"/>
    </location>
    <ligand>
        <name>S-adenosyl-L-methionine</name>
        <dbReference type="ChEBI" id="CHEBI:59789"/>
    </ligand>
</feature>
<dbReference type="HAMAP" id="MF_02126">
    <property type="entry name" value="RF_methyltr_PrmC"/>
    <property type="match status" value="1"/>
</dbReference>
<keyword evidence="9" id="KW-1185">Reference proteome</keyword>
<evidence type="ECO:0000259" key="7">
    <source>
        <dbReference type="Pfam" id="PF17827"/>
    </source>
</evidence>
<accession>A0A1M5SZ23</accession>
<comment type="similarity">
    <text evidence="5">Belongs to the protein N5-glutamine methyltransferase family. PrmC subfamily.</text>
</comment>
<comment type="function">
    <text evidence="5">Methylates the class 1 translation termination release factors RF1/PrfA and RF2/PrfB on the glutamine residue of the universally conserved GGQ motif.</text>
</comment>
<keyword evidence="1 5" id="KW-0489">Methyltransferase</keyword>
<reference evidence="8 9" key="1">
    <citation type="submission" date="2016-11" db="EMBL/GenBank/DDBJ databases">
        <authorList>
            <person name="Jaros S."/>
            <person name="Januszkiewicz K."/>
            <person name="Wedrychowicz H."/>
        </authorList>
    </citation>
    <scope>NUCLEOTIDE SEQUENCE [LARGE SCALE GENOMIC DNA]</scope>
    <source>
        <strain evidence="8 9">DSM 13106</strain>
    </source>
</reference>
<name>A0A1M5SZ23_9FIRM</name>
<dbReference type="InterPro" id="IPR007848">
    <property type="entry name" value="Small_mtfrase_dom"/>
</dbReference>
<dbReference type="PROSITE" id="PS00092">
    <property type="entry name" value="N6_MTASE"/>
    <property type="match status" value="1"/>
</dbReference>
<comment type="catalytic activity">
    <reaction evidence="4 5">
        <text>L-glutaminyl-[peptide chain release factor] + S-adenosyl-L-methionine = N(5)-methyl-L-glutaminyl-[peptide chain release factor] + S-adenosyl-L-homocysteine + H(+)</text>
        <dbReference type="Rhea" id="RHEA:42896"/>
        <dbReference type="Rhea" id="RHEA-COMP:10271"/>
        <dbReference type="Rhea" id="RHEA-COMP:10272"/>
        <dbReference type="ChEBI" id="CHEBI:15378"/>
        <dbReference type="ChEBI" id="CHEBI:30011"/>
        <dbReference type="ChEBI" id="CHEBI:57856"/>
        <dbReference type="ChEBI" id="CHEBI:59789"/>
        <dbReference type="ChEBI" id="CHEBI:61891"/>
        <dbReference type="EC" id="2.1.1.297"/>
    </reaction>
</comment>
<dbReference type="NCBIfam" id="TIGR00536">
    <property type="entry name" value="hemK_fam"/>
    <property type="match status" value="1"/>
</dbReference>
<evidence type="ECO:0000313" key="9">
    <source>
        <dbReference type="Proteomes" id="UP000184389"/>
    </source>
</evidence>
<feature type="binding site" evidence="5">
    <location>
        <begin position="193"/>
        <end position="196"/>
    </location>
    <ligand>
        <name>substrate</name>
    </ligand>
</feature>
<keyword evidence="2 5" id="KW-0808">Transferase</keyword>
<dbReference type="EC" id="2.1.1.297" evidence="5"/>
<dbReference type="OrthoDB" id="9784805at2"/>
<dbReference type="InterPro" id="IPR019874">
    <property type="entry name" value="RF_methyltr_PrmC"/>
</dbReference>
<dbReference type="InterPro" id="IPR050320">
    <property type="entry name" value="N5-glutamine_MTase"/>
</dbReference>
<evidence type="ECO:0000313" key="8">
    <source>
        <dbReference type="EMBL" id="SHH43739.1"/>
    </source>
</evidence>
<dbReference type="PANTHER" id="PTHR18895">
    <property type="entry name" value="HEMK METHYLTRANSFERASE"/>
    <property type="match status" value="1"/>
</dbReference>
<dbReference type="InterPro" id="IPR002052">
    <property type="entry name" value="DNA_methylase_N6_adenine_CS"/>
</dbReference>
<feature type="domain" description="Methyltransferase small" evidence="6">
    <location>
        <begin position="114"/>
        <end position="200"/>
    </location>
</feature>
<evidence type="ECO:0000259" key="6">
    <source>
        <dbReference type="Pfam" id="PF05175"/>
    </source>
</evidence>
<proteinExistence type="inferred from homology"/>
<dbReference type="Proteomes" id="UP000184389">
    <property type="component" value="Unassembled WGS sequence"/>
</dbReference>
<dbReference type="Gene3D" id="3.40.50.150">
    <property type="entry name" value="Vaccinia Virus protein VP39"/>
    <property type="match status" value="1"/>
</dbReference>
<evidence type="ECO:0000256" key="1">
    <source>
        <dbReference type="ARBA" id="ARBA00022603"/>
    </source>
</evidence>
<gene>
    <name evidence="5" type="primary">prmC</name>
    <name evidence="8" type="ORF">SAMN02745180_00327</name>
</gene>
<dbReference type="GO" id="GO:0003676">
    <property type="term" value="F:nucleic acid binding"/>
    <property type="evidence" value="ECO:0007669"/>
    <property type="project" value="InterPro"/>
</dbReference>
<dbReference type="CDD" id="cd02440">
    <property type="entry name" value="AdoMet_MTases"/>
    <property type="match status" value="1"/>
</dbReference>
<dbReference type="EMBL" id="FQXR01000002">
    <property type="protein sequence ID" value="SHH43739.1"/>
    <property type="molecule type" value="Genomic_DNA"/>
</dbReference>
<dbReference type="GO" id="GO:0102559">
    <property type="term" value="F:peptide chain release factor N(5)-glutamine methyltransferase activity"/>
    <property type="evidence" value="ECO:0007669"/>
    <property type="project" value="UniProtKB-EC"/>
</dbReference>
<dbReference type="GO" id="GO:0032259">
    <property type="term" value="P:methylation"/>
    <property type="evidence" value="ECO:0007669"/>
    <property type="project" value="UniProtKB-KW"/>
</dbReference>
<evidence type="ECO:0000256" key="4">
    <source>
        <dbReference type="ARBA" id="ARBA00048391"/>
    </source>
</evidence>
<dbReference type="InterPro" id="IPR029063">
    <property type="entry name" value="SAM-dependent_MTases_sf"/>
</dbReference>
<dbReference type="InterPro" id="IPR040758">
    <property type="entry name" value="PrmC_N"/>
</dbReference>
<sequence length="287" mass="33054">MEIKKLLERGLNILGEREYLNGPLDVILILSYLLNVDKSYIYTHGNREVSDEIVDKFLELVKKRRTGWPIAYLINEKEFYGLNFYIEEGILIPRPDTEILVDYILNNGIKNYQGKINILDLGSGSGCIGITLAYHIKKAQVYSIDIDEKALEVTRKNVEKFHLQDRVEVIKENILEEINSLQIDEKIDIIVSNPPYIPRKDIEELQIEVKDFEPRKALDGGIDGLDFYKKIIPESKKYLKSGGMLIFEIGYDQGPSLIKIFKSENYENINIIKDLQGLDRVIFGTLP</sequence>
<dbReference type="STRING" id="1123281.SAMN02745180_00327"/>
<dbReference type="SUPFAM" id="SSF53335">
    <property type="entry name" value="S-adenosyl-L-methionine-dependent methyltransferases"/>
    <property type="match status" value="1"/>
</dbReference>
<evidence type="ECO:0000256" key="5">
    <source>
        <dbReference type="HAMAP-Rule" id="MF_02126"/>
    </source>
</evidence>
<organism evidence="8 9">
    <name type="scientific">Sporanaerobacter acetigenes DSM 13106</name>
    <dbReference type="NCBI Taxonomy" id="1123281"/>
    <lineage>
        <taxon>Bacteria</taxon>
        <taxon>Bacillati</taxon>
        <taxon>Bacillota</taxon>
        <taxon>Tissierellia</taxon>
        <taxon>Tissierellales</taxon>
        <taxon>Sporanaerobacteraceae</taxon>
        <taxon>Sporanaerobacter</taxon>
    </lineage>
</organism>
<comment type="caution">
    <text evidence="5">Lacks conserved residue(s) required for the propagation of feature annotation.</text>
</comment>
<feature type="binding site" evidence="5">
    <location>
        <begin position="122"/>
        <end position="126"/>
    </location>
    <ligand>
        <name>S-adenosyl-L-methionine</name>
        <dbReference type="ChEBI" id="CHEBI:59789"/>
    </ligand>
</feature>
<keyword evidence="3 5" id="KW-0949">S-adenosyl-L-methionine</keyword>
<dbReference type="InterPro" id="IPR004556">
    <property type="entry name" value="HemK-like"/>
</dbReference>
<dbReference type="RefSeq" id="WP_072742775.1">
    <property type="nucleotide sequence ID" value="NZ_FQXR01000002.1"/>
</dbReference>